<dbReference type="AlphaFoldDB" id="A0A8E2AME2"/>
<name>A0A8E2AME2_9APHY</name>
<evidence type="ECO:0000256" key="1">
    <source>
        <dbReference type="SAM" id="MobiDB-lite"/>
    </source>
</evidence>
<feature type="region of interest" description="Disordered" evidence="1">
    <location>
        <begin position="166"/>
        <end position="187"/>
    </location>
</feature>
<feature type="region of interest" description="Disordered" evidence="1">
    <location>
        <begin position="1"/>
        <end position="46"/>
    </location>
</feature>
<feature type="region of interest" description="Disordered" evidence="1">
    <location>
        <begin position="205"/>
        <end position="283"/>
    </location>
</feature>
<feature type="compositionally biased region" description="Basic residues" evidence="1">
    <location>
        <begin position="1"/>
        <end position="13"/>
    </location>
</feature>
<gene>
    <name evidence="2" type="ORF">OBBRIDRAFT_839572</name>
</gene>
<keyword evidence="3" id="KW-1185">Reference proteome</keyword>
<feature type="compositionally biased region" description="Polar residues" evidence="1">
    <location>
        <begin position="266"/>
        <end position="283"/>
    </location>
</feature>
<proteinExistence type="predicted"/>
<evidence type="ECO:0000313" key="2">
    <source>
        <dbReference type="EMBL" id="OCH84617.1"/>
    </source>
</evidence>
<dbReference type="Proteomes" id="UP000250043">
    <property type="component" value="Unassembled WGS sequence"/>
</dbReference>
<evidence type="ECO:0000313" key="3">
    <source>
        <dbReference type="Proteomes" id="UP000250043"/>
    </source>
</evidence>
<organism evidence="2 3">
    <name type="scientific">Obba rivulosa</name>
    <dbReference type="NCBI Taxonomy" id="1052685"/>
    <lineage>
        <taxon>Eukaryota</taxon>
        <taxon>Fungi</taxon>
        <taxon>Dikarya</taxon>
        <taxon>Basidiomycota</taxon>
        <taxon>Agaricomycotina</taxon>
        <taxon>Agaricomycetes</taxon>
        <taxon>Polyporales</taxon>
        <taxon>Gelatoporiaceae</taxon>
        <taxon>Obba</taxon>
    </lineage>
</organism>
<dbReference type="EMBL" id="KV722653">
    <property type="protein sequence ID" value="OCH84617.1"/>
    <property type="molecule type" value="Genomic_DNA"/>
</dbReference>
<feature type="compositionally biased region" description="Polar residues" evidence="1">
    <location>
        <begin position="210"/>
        <end position="221"/>
    </location>
</feature>
<protein>
    <submittedName>
        <fullName evidence="2">Uncharacterized protein</fullName>
    </submittedName>
</protein>
<feature type="region of interest" description="Disordered" evidence="1">
    <location>
        <begin position="318"/>
        <end position="354"/>
    </location>
</feature>
<sequence length="354" mass="38442">MTASSKKKRSKTNKAHDSTDAMPSRSARPRNQRQESRSYPPDLERQIVDLGPSEHSFAQPLASSSNMQAIPPAVNDAGDMHFAPPPGYPIFEAEGSSQSSAYHIFPDYRSLETTVPTSHASSFTGPRSAPAEITSHDLAQMAPSDQAFSADSPLLTEALLDEASISGHHQQRSSEIASHPSEPAGIPQMQEGQLFDLIYPGDGIMHAPSMQFTPQPSQQQMFGPLRSSDHSHSQAQRYAPYDHHSSTSHSTRQRVNEGRSVRLQDNAANMNGDPTSTAGPSYSATGGFLQIPTTLLHRQGEETVYVIKISGNALTWRKEEQRSSSVPSGAQHWQPTDIGAGNEPHFNPPNSGSR</sequence>
<accession>A0A8E2AME2</accession>
<feature type="compositionally biased region" description="Basic and acidic residues" evidence="1">
    <location>
        <begin position="32"/>
        <end position="46"/>
    </location>
</feature>
<feature type="compositionally biased region" description="Polar residues" evidence="1">
    <location>
        <begin position="323"/>
        <end position="334"/>
    </location>
</feature>
<reference evidence="2 3" key="1">
    <citation type="submission" date="2016-07" db="EMBL/GenBank/DDBJ databases">
        <title>Draft genome of the white-rot fungus Obba rivulosa 3A-2.</title>
        <authorList>
            <consortium name="DOE Joint Genome Institute"/>
            <person name="Miettinen O."/>
            <person name="Riley R."/>
            <person name="Acob R."/>
            <person name="Barry K."/>
            <person name="Cullen D."/>
            <person name="De Vries R."/>
            <person name="Hainaut M."/>
            <person name="Hatakka A."/>
            <person name="Henrissat B."/>
            <person name="Hilden K."/>
            <person name="Kuo R."/>
            <person name="Labutti K."/>
            <person name="Lipzen A."/>
            <person name="Makela M.R."/>
            <person name="Sandor L."/>
            <person name="Spatafora J.W."/>
            <person name="Grigoriev I.V."/>
            <person name="Hibbett D.S."/>
        </authorList>
    </citation>
    <scope>NUCLEOTIDE SEQUENCE [LARGE SCALE GENOMIC DNA]</scope>
    <source>
        <strain evidence="2 3">3A-2</strain>
    </source>
</reference>